<reference evidence="1 2" key="1">
    <citation type="submission" date="2014-06" db="EMBL/GenBank/DDBJ databases">
        <title>Whole Genome Sequences of Three Symbiotic Endozoicomonas Bacteria.</title>
        <authorList>
            <person name="Neave M.J."/>
            <person name="Apprill A."/>
            <person name="Voolstra C.R."/>
        </authorList>
    </citation>
    <scope>NUCLEOTIDE SEQUENCE [LARGE SCALE GENOMIC DNA]</scope>
    <source>
        <strain evidence="1 2">LMG 24815</strain>
    </source>
</reference>
<proteinExistence type="predicted"/>
<protein>
    <submittedName>
        <fullName evidence="1">Uncharacterized protein</fullName>
    </submittedName>
</protein>
<name>A0A081NA81_9GAMM</name>
<keyword evidence="2" id="KW-1185">Reference proteome</keyword>
<comment type="caution">
    <text evidence="1">The sequence shown here is derived from an EMBL/GenBank/DDBJ whole genome shotgun (WGS) entry which is preliminary data.</text>
</comment>
<gene>
    <name evidence="1" type="ORF">GZ77_01490</name>
</gene>
<evidence type="ECO:0000313" key="1">
    <source>
        <dbReference type="EMBL" id="KEQ15354.1"/>
    </source>
</evidence>
<dbReference type="Proteomes" id="UP000028006">
    <property type="component" value="Unassembled WGS sequence"/>
</dbReference>
<sequence length="93" mass="10326">MPSADFCMAIKSPYGDLSPKYQTPHRPPEVSHTAFAAQPPDLLPECPDEYGLRHQVLTRPHANSLISDFCSLARGFALHCLQPAPRDTDLVLR</sequence>
<accession>A0A081NA81</accession>
<dbReference type="EMBL" id="JOKG01000001">
    <property type="protein sequence ID" value="KEQ15354.1"/>
    <property type="molecule type" value="Genomic_DNA"/>
</dbReference>
<evidence type="ECO:0000313" key="2">
    <source>
        <dbReference type="Proteomes" id="UP000028006"/>
    </source>
</evidence>
<dbReference type="AlphaFoldDB" id="A0A081NA81"/>
<organism evidence="1 2">
    <name type="scientific">Endozoicomonas montiporae</name>
    <dbReference type="NCBI Taxonomy" id="1027273"/>
    <lineage>
        <taxon>Bacteria</taxon>
        <taxon>Pseudomonadati</taxon>
        <taxon>Pseudomonadota</taxon>
        <taxon>Gammaproteobacteria</taxon>
        <taxon>Oceanospirillales</taxon>
        <taxon>Endozoicomonadaceae</taxon>
        <taxon>Endozoicomonas</taxon>
    </lineage>
</organism>